<dbReference type="InterPro" id="IPR057290">
    <property type="entry name" value="CHX17_C"/>
</dbReference>
<dbReference type="GO" id="GO:0006885">
    <property type="term" value="P:regulation of pH"/>
    <property type="evidence" value="ECO:0007669"/>
    <property type="project" value="TreeGrafter"/>
</dbReference>
<gene>
    <name evidence="6" type="ORF">L1049_007981</name>
</gene>
<comment type="caution">
    <text evidence="6">The sequence shown here is derived from an EMBL/GenBank/DDBJ whole genome shotgun (WGS) entry which is preliminary data.</text>
</comment>
<keyword evidence="4" id="KW-0406">Ion transport</keyword>
<proteinExistence type="predicted"/>
<evidence type="ECO:0000313" key="6">
    <source>
        <dbReference type="EMBL" id="KAK9289821.1"/>
    </source>
</evidence>
<dbReference type="InterPro" id="IPR050794">
    <property type="entry name" value="CPA2_transporter"/>
</dbReference>
<keyword evidence="2" id="KW-0633">Potassium transport</keyword>
<evidence type="ECO:0000313" key="7">
    <source>
        <dbReference type="Proteomes" id="UP001415857"/>
    </source>
</evidence>
<protein>
    <recommendedName>
        <fullName evidence="5">Cation/H(+) antiporter C-terminal domain-containing protein</fullName>
    </recommendedName>
</protein>
<dbReference type="AlphaFoldDB" id="A0AAP0S2A7"/>
<dbReference type="Proteomes" id="UP001415857">
    <property type="component" value="Unassembled WGS sequence"/>
</dbReference>
<dbReference type="GO" id="GO:0006813">
    <property type="term" value="P:potassium ion transport"/>
    <property type="evidence" value="ECO:0007669"/>
    <property type="project" value="UniProtKB-KW"/>
</dbReference>
<name>A0AAP0S2A7_LIQFO</name>
<sequence length="161" mass="17931">MVFLGGPDDREALAYATRMAEHPTIRLTVLRIIAVGEHSDNLTEKRLDMNAINDFRISTIDKKRIVYKEEGVTGAAGTTRVVTSLDTDDYELILVGRRHDSESPLVNGLAEWKEIEELGVIGDMLGSSDFKSKASVLVVQQQALVVEEMVESQRFIAKQLQ</sequence>
<evidence type="ECO:0000256" key="2">
    <source>
        <dbReference type="ARBA" id="ARBA00022538"/>
    </source>
</evidence>
<dbReference type="EMBL" id="JBBPBK010000002">
    <property type="protein sequence ID" value="KAK9289821.1"/>
    <property type="molecule type" value="Genomic_DNA"/>
</dbReference>
<dbReference type="GO" id="GO:0012505">
    <property type="term" value="C:endomembrane system"/>
    <property type="evidence" value="ECO:0007669"/>
    <property type="project" value="TreeGrafter"/>
</dbReference>
<organism evidence="6 7">
    <name type="scientific">Liquidambar formosana</name>
    <name type="common">Formosan gum</name>
    <dbReference type="NCBI Taxonomy" id="63359"/>
    <lineage>
        <taxon>Eukaryota</taxon>
        <taxon>Viridiplantae</taxon>
        <taxon>Streptophyta</taxon>
        <taxon>Embryophyta</taxon>
        <taxon>Tracheophyta</taxon>
        <taxon>Spermatophyta</taxon>
        <taxon>Magnoliopsida</taxon>
        <taxon>eudicotyledons</taxon>
        <taxon>Gunneridae</taxon>
        <taxon>Pentapetalae</taxon>
        <taxon>Saxifragales</taxon>
        <taxon>Altingiaceae</taxon>
        <taxon>Liquidambar</taxon>
    </lineage>
</organism>
<evidence type="ECO:0000256" key="4">
    <source>
        <dbReference type="ARBA" id="ARBA00023065"/>
    </source>
</evidence>
<keyword evidence="7" id="KW-1185">Reference proteome</keyword>
<accession>A0AAP0S2A7</accession>
<evidence type="ECO:0000256" key="1">
    <source>
        <dbReference type="ARBA" id="ARBA00022448"/>
    </source>
</evidence>
<dbReference type="PANTHER" id="PTHR32468:SF96">
    <property type="entry name" value="CATION_H(+) ANTIPORTER 26-RELATED"/>
    <property type="match status" value="1"/>
</dbReference>
<feature type="domain" description="Cation/H(+) antiporter C-terminal" evidence="5">
    <location>
        <begin position="2"/>
        <end position="142"/>
    </location>
</feature>
<keyword evidence="1" id="KW-0813">Transport</keyword>
<dbReference type="Pfam" id="PF23259">
    <property type="entry name" value="CHX17_C"/>
    <property type="match status" value="1"/>
</dbReference>
<reference evidence="6 7" key="1">
    <citation type="journal article" date="2024" name="Plant J.">
        <title>Genome sequences and population genomics reveal climatic adaptation and genomic divergence between two closely related sweetgum species.</title>
        <authorList>
            <person name="Xu W.Q."/>
            <person name="Ren C.Q."/>
            <person name="Zhang X.Y."/>
            <person name="Comes H.P."/>
            <person name="Liu X.H."/>
            <person name="Li Y.G."/>
            <person name="Kettle C.J."/>
            <person name="Jalonen R."/>
            <person name="Gaisberger H."/>
            <person name="Ma Y.Z."/>
            <person name="Qiu Y.X."/>
        </authorList>
    </citation>
    <scope>NUCLEOTIDE SEQUENCE [LARGE SCALE GENOMIC DNA]</scope>
    <source>
        <strain evidence="6">Hangzhou</strain>
    </source>
</reference>
<keyword evidence="3" id="KW-0630">Potassium</keyword>
<dbReference type="PANTHER" id="PTHR32468">
    <property type="entry name" value="CATION/H + ANTIPORTER"/>
    <property type="match status" value="1"/>
</dbReference>
<evidence type="ECO:0000259" key="5">
    <source>
        <dbReference type="Pfam" id="PF23259"/>
    </source>
</evidence>
<evidence type="ECO:0000256" key="3">
    <source>
        <dbReference type="ARBA" id="ARBA00022958"/>
    </source>
</evidence>
<dbReference type="GO" id="GO:0098662">
    <property type="term" value="P:inorganic cation transmembrane transport"/>
    <property type="evidence" value="ECO:0007669"/>
    <property type="project" value="TreeGrafter"/>
</dbReference>